<keyword evidence="3" id="KW-0045">Antibiotic biosynthesis</keyword>
<gene>
    <name evidence="10" type="ORF">D5S19_09370</name>
</gene>
<dbReference type="InterPro" id="IPR015424">
    <property type="entry name" value="PyrdxlP-dep_Trfase"/>
</dbReference>
<dbReference type="EMBL" id="QZFV01000068">
    <property type="protein sequence ID" value="RJQ87439.1"/>
    <property type="molecule type" value="Genomic_DNA"/>
</dbReference>
<keyword evidence="2 8" id="KW-0663">Pyridoxal phosphate</keyword>
<accession>A0A419I6X5</accession>
<evidence type="ECO:0000256" key="6">
    <source>
        <dbReference type="ARBA" id="ARBA00048780"/>
    </source>
</evidence>
<dbReference type="GO" id="GO:0019346">
    <property type="term" value="P:transsulfuration"/>
    <property type="evidence" value="ECO:0007669"/>
    <property type="project" value="InterPro"/>
</dbReference>
<dbReference type="GO" id="GO:0004123">
    <property type="term" value="F:cystathionine gamma-lyase activity"/>
    <property type="evidence" value="ECO:0007669"/>
    <property type="project" value="TreeGrafter"/>
</dbReference>
<dbReference type="PANTHER" id="PTHR11808:SF85">
    <property type="entry name" value="CYSTATHIONINE GAMMA-LYASE-RELATED"/>
    <property type="match status" value="1"/>
</dbReference>
<dbReference type="GO" id="GO:0030170">
    <property type="term" value="F:pyridoxal phosphate binding"/>
    <property type="evidence" value="ECO:0007669"/>
    <property type="project" value="InterPro"/>
</dbReference>
<dbReference type="SUPFAM" id="SSF53383">
    <property type="entry name" value="PLP-dependent transferases"/>
    <property type="match status" value="1"/>
</dbReference>
<dbReference type="GO" id="GO:0005737">
    <property type="term" value="C:cytoplasm"/>
    <property type="evidence" value="ECO:0007669"/>
    <property type="project" value="TreeGrafter"/>
</dbReference>
<feature type="modified residue" description="N6-(pyridoxal phosphate)lysine" evidence="8">
    <location>
        <position position="204"/>
    </location>
</feature>
<dbReference type="AlphaFoldDB" id="A0A419I6X5"/>
<dbReference type="GO" id="GO:0019343">
    <property type="term" value="P:cysteine biosynthetic process via cystathionine"/>
    <property type="evidence" value="ECO:0007669"/>
    <property type="project" value="TreeGrafter"/>
</dbReference>
<dbReference type="InterPro" id="IPR015422">
    <property type="entry name" value="PyrdxlP-dep_Trfase_small"/>
</dbReference>
<dbReference type="GO" id="GO:0017000">
    <property type="term" value="P:antibiotic biosynthetic process"/>
    <property type="evidence" value="ECO:0007669"/>
    <property type="project" value="UniProtKB-KW"/>
</dbReference>
<dbReference type="RefSeq" id="WP_120022963.1">
    <property type="nucleotide sequence ID" value="NZ_QZFV01000068.1"/>
</dbReference>
<dbReference type="InterPro" id="IPR000277">
    <property type="entry name" value="Cys/Met-Metab_PyrdxlP-dep_enz"/>
</dbReference>
<evidence type="ECO:0000313" key="10">
    <source>
        <dbReference type="EMBL" id="RJQ87439.1"/>
    </source>
</evidence>
<evidence type="ECO:0000256" key="5">
    <source>
        <dbReference type="ARBA" id="ARBA00047199"/>
    </source>
</evidence>
<comment type="catalytic activity">
    <reaction evidence="6">
        <text>L-homocysteine + H2O = 2-oxobutanoate + hydrogen sulfide + NH4(+) + H(+)</text>
        <dbReference type="Rhea" id="RHEA:14501"/>
        <dbReference type="ChEBI" id="CHEBI:15377"/>
        <dbReference type="ChEBI" id="CHEBI:15378"/>
        <dbReference type="ChEBI" id="CHEBI:16763"/>
        <dbReference type="ChEBI" id="CHEBI:28938"/>
        <dbReference type="ChEBI" id="CHEBI:29919"/>
        <dbReference type="ChEBI" id="CHEBI:58199"/>
        <dbReference type="EC" id="4.4.1.2"/>
    </reaction>
    <physiologicalReaction direction="left-to-right" evidence="6">
        <dbReference type="Rhea" id="RHEA:14502"/>
    </physiologicalReaction>
</comment>
<comment type="catalytic activity">
    <reaction evidence="7">
        <text>L-methionine + H2O = methanethiol + 2-oxobutanoate + NH4(+)</text>
        <dbReference type="Rhea" id="RHEA:23800"/>
        <dbReference type="ChEBI" id="CHEBI:15377"/>
        <dbReference type="ChEBI" id="CHEBI:16007"/>
        <dbReference type="ChEBI" id="CHEBI:16763"/>
        <dbReference type="ChEBI" id="CHEBI:28938"/>
        <dbReference type="ChEBI" id="CHEBI:57844"/>
        <dbReference type="EC" id="4.4.1.11"/>
    </reaction>
    <physiologicalReaction direction="left-to-right" evidence="7">
        <dbReference type="Rhea" id="RHEA:23801"/>
    </physiologicalReaction>
</comment>
<dbReference type="GO" id="GO:0047982">
    <property type="term" value="F:homocysteine desulfhydrase activity"/>
    <property type="evidence" value="ECO:0007669"/>
    <property type="project" value="UniProtKB-EC"/>
</dbReference>
<dbReference type="PANTHER" id="PTHR11808">
    <property type="entry name" value="TRANS-SULFURATION ENZYME FAMILY MEMBER"/>
    <property type="match status" value="1"/>
</dbReference>
<keyword evidence="11" id="KW-1185">Reference proteome</keyword>
<name>A0A419I6X5_9PSEU</name>
<dbReference type="InterPro" id="IPR015421">
    <property type="entry name" value="PyrdxlP-dep_Trfase_major"/>
</dbReference>
<organism evidence="10 11">
    <name type="scientific">Amycolatopsis panacis</name>
    <dbReference type="NCBI Taxonomy" id="2340917"/>
    <lineage>
        <taxon>Bacteria</taxon>
        <taxon>Bacillati</taxon>
        <taxon>Actinomycetota</taxon>
        <taxon>Actinomycetes</taxon>
        <taxon>Pseudonocardiales</taxon>
        <taxon>Pseudonocardiaceae</taxon>
        <taxon>Amycolatopsis</taxon>
    </lineage>
</organism>
<dbReference type="FunFam" id="3.40.640.10:FF:000046">
    <property type="entry name" value="Cystathionine gamma-lyase"/>
    <property type="match status" value="1"/>
</dbReference>
<proteinExistence type="inferred from homology"/>
<evidence type="ECO:0000313" key="11">
    <source>
        <dbReference type="Proteomes" id="UP000285112"/>
    </source>
</evidence>
<sequence>MTSSLHTRAVHAGRDDLAGLGLHAAPIDFSTTYPSRDSAEEARRIDAFAAGEDVTGIYGRIGNPTVERFELALAELEGFDHAVAFASGMAAVSACLLSAVMQGKPHIVGVRPLYGGTDHLLTTGLLGTEVTWTAPEDVAGALRPDTGLVFVESPANPTLSELDLAALVETCGAVPVLVDNTFATPVLQRPGQHGARLVLHSATKFLGGHGDVMGGVVACGAEEAARLRGLRFATGGVLHPLAGYLLLRGLSTLPLRVKAASATAAGLVGRLATHPAVHAVHYPKLGGPLISFEVTGDPHAVIGAVRLITPAVSLGSVDTLIQHPASLTHRIVAEDDRTGSGITARLLRLSVGLEDVEDLWLDLDQALKSC</sequence>
<dbReference type="Proteomes" id="UP000285112">
    <property type="component" value="Unassembled WGS sequence"/>
</dbReference>
<dbReference type="GO" id="GO:0018826">
    <property type="term" value="F:methionine gamma-lyase activity"/>
    <property type="evidence" value="ECO:0007669"/>
    <property type="project" value="UniProtKB-EC"/>
</dbReference>
<evidence type="ECO:0000256" key="7">
    <source>
        <dbReference type="ARBA" id="ARBA00052699"/>
    </source>
</evidence>
<dbReference type="PIRSF" id="PIRSF001434">
    <property type="entry name" value="CGS"/>
    <property type="match status" value="1"/>
</dbReference>
<evidence type="ECO:0000256" key="9">
    <source>
        <dbReference type="RuleBase" id="RU362118"/>
    </source>
</evidence>
<evidence type="ECO:0000256" key="3">
    <source>
        <dbReference type="ARBA" id="ARBA00023194"/>
    </source>
</evidence>
<keyword evidence="10" id="KW-0808">Transferase</keyword>
<comment type="caution">
    <text evidence="10">The sequence shown here is derived from an EMBL/GenBank/DDBJ whole genome shotgun (WGS) entry which is preliminary data.</text>
</comment>
<reference evidence="10 11" key="1">
    <citation type="submission" date="2018-09" db="EMBL/GenBank/DDBJ databases">
        <title>YIM PH 21725 draft genome.</title>
        <authorList>
            <person name="Miao C."/>
        </authorList>
    </citation>
    <scope>NUCLEOTIDE SEQUENCE [LARGE SCALE GENOMIC DNA]</scope>
    <source>
        <strain evidence="11">YIM PH21725</strain>
    </source>
</reference>
<dbReference type="Gene3D" id="3.40.640.10">
    <property type="entry name" value="Type I PLP-dependent aspartate aminotransferase-like (Major domain)"/>
    <property type="match status" value="1"/>
</dbReference>
<evidence type="ECO:0000256" key="1">
    <source>
        <dbReference type="ARBA" id="ARBA00001933"/>
    </source>
</evidence>
<comment type="similarity">
    <text evidence="9">Belongs to the trans-sulfuration enzymes family.</text>
</comment>
<protein>
    <recommendedName>
        <fullName evidence="4">homocysteine desulfhydrase</fullName>
        <ecNumber evidence="4">4.4.1.2</ecNumber>
    </recommendedName>
    <alternativeName>
        <fullName evidence="5">Homocysteine desulfhydrase</fullName>
    </alternativeName>
</protein>
<evidence type="ECO:0000256" key="8">
    <source>
        <dbReference type="PIRSR" id="PIRSR001434-2"/>
    </source>
</evidence>
<evidence type="ECO:0000256" key="4">
    <source>
        <dbReference type="ARBA" id="ARBA00047175"/>
    </source>
</evidence>
<dbReference type="GO" id="GO:0016740">
    <property type="term" value="F:transferase activity"/>
    <property type="evidence" value="ECO:0007669"/>
    <property type="project" value="UniProtKB-KW"/>
</dbReference>
<evidence type="ECO:0000256" key="2">
    <source>
        <dbReference type="ARBA" id="ARBA00022898"/>
    </source>
</evidence>
<dbReference type="Pfam" id="PF01053">
    <property type="entry name" value="Cys_Met_Meta_PP"/>
    <property type="match status" value="1"/>
</dbReference>
<dbReference type="OrthoDB" id="9805790at2"/>
<dbReference type="EC" id="4.4.1.2" evidence="4"/>
<comment type="cofactor">
    <cofactor evidence="1 9">
        <name>pyridoxal 5'-phosphate</name>
        <dbReference type="ChEBI" id="CHEBI:597326"/>
    </cofactor>
</comment>
<dbReference type="Gene3D" id="3.90.1150.10">
    <property type="entry name" value="Aspartate Aminotransferase, domain 1"/>
    <property type="match status" value="1"/>
</dbReference>